<comment type="similarity">
    <text evidence="2 12">Belongs to the RNA methyltransferase RsmE family.</text>
</comment>
<keyword evidence="6 12" id="KW-0698">rRNA processing</keyword>
<proteinExistence type="inferred from homology"/>
<dbReference type="SUPFAM" id="SSF75217">
    <property type="entry name" value="alpha/beta knot"/>
    <property type="match status" value="1"/>
</dbReference>
<dbReference type="PIRSF" id="PIRSF015601">
    <property type="entry name" value="MTase_slr0722"/>
    <property type="match status" value="1"/>
</dbReference>
<evidence type="ECO:0000256" key="10">
    <source>
        <dbReference type="ARBA" id="ARBA00025699"/>
    </source>
</evidence>
<keyword evidence="5 12" id="KW-0963">Cytoplasm</keyword>
<dbReference type="NCBIfam" id="TIGR00046">
    <property type="entry name" value="RsmE family RNA methyltransferase"/>
    <property type="match status" value="1"/>
</dbReference>
<evidence type="ECO:0000313" key="16">
    <source>
        <dbReference type="Proteomes" id="UP000198935"/>
    </source>
</evidence>
<dbReference type="SUPFAM" id="SSF88697">
    <property type="entry name" value="PUA domain-like"/>
    <property type="match status" value="1"/>
</dbReference>
<evidence type="ECO:0000256" key="2">
    <source>
        <dbReference type="ARBA" id="ARBA00005528"/>
    </source>
</evidence>
<dbReference type="Pfam" id="PF04452">
    <property type="entry name" value="Methyltrans_RNA"/>
    <property type="match status" value="1"/>
</dbReference>
<evidence type="ECO:0000256" key="1">
    <source>
        <dbReference type="ARBA" id="ARBA00004496"/>
    </source>
</evidence>
<dbReference type="PANTHER" id="PTHR30027:SF3">
    <property type="entry name" value="16S RRNA (URACIL(1498)-N(3))-METHYLTRANSFERASE"/>
    <property type="match status" value="1"/>
</dbReference>
<protein>
    <recommendedName>
        <fullName evidence="4 12">Ribosomal RNA small subunit methyltransferase E</fullName>
        <ecNumber evidence="3 12">2.1.1.193</ecNumber>
    </recommendedName>
</protein>
<feature type="domain" description="Ribosomal RNA small subunit methyltransferase E PUA-like" evidence="14">
    <location>
        <begin position="18"/>
        <end position="64"/>
    </location>
</feature>
<evidence type="ECO:0000256" key="11">
    <source>
        <dbReference type="ARBA" id="ARBA00047944"/>
    </source>
</evidence>
<evidence type="ECO:0000259" key="14">
    <source>
        <dbReference type="Pfam" id="PF20260"/>
    </source>
</evidence>
<dbReference type="CDD" id="cd18084">
    <property type="entry name" value="RsmE-like"/>
    <property type="match status" value="1"/>
</dbReference>
<evidence type="ECO:0000313" key="15">
    <source>
        <dbReference type="EMBL" id="SDY51489.1"/>
    </source>
</evidence>
<evidence type="ECO:0000259" key="13">
    <source>
        <dbReference type="Pfam" id="PF04452"/>
    </source>
</evidence>
<dbReference type="Pfam" id="PF20260">
    <property type="entry name" value="PUA_4"/>
    <property type="match status" value="1"/>
</dbReference>
<dbReference type="OrthoDB" id="9815641at2"/>
<sequence length="250" mass="27656">MQRYFLNAEAFQDEDVTITGEAAKHIQRIMRMETGESIICCTEAGSCYVCRLTQITDNGVSAAIVEQETNSVELPVTVTIAHGLPKGDKLELVIQKGTELGAAGFVPFEAERSIVKWDDRKALKKVDRWNKIAREAAEQSQRQALPKVFDVRSFSSLLSEFDKYSCVLAASEEAAKSDEKSQFRLALQQMKHGDSLLMVVGPEGGFSDRELQLMKKRGAVVCGFGPRILRTETAPLYGLAAISYHFELSG</sequence>
<dbReference type="InterPro" id="IPR029028">
    <property type="entry name" value="Alpha/beta_knot_MTases"/>
</dbReference>
<evidence type="ECO:0000256" key="6">
    <source>
        <dbReference type="ARBA" id="ARBA00022552"/>
    </source>
</evidence>
<evidence type="ECO:0000256" key="4">
    <source>
        <dbReference type="ARBA" id="ARBA00013673"/>
    </source>
</evidence>
<dbReference type="EC" id="2.1.1.193" evidence="3 12"/>
<dbReference type="PANTHER" id="PTHR30027">
    <property type="entry name" value="RIBOSOMAL RNA SMALL SUBUNIT METHYLTRANSFERASE E"/>
    <property type="match status" value="1"/>
</dbReference>
<dbReference type="InterPro" id="IPR015947">
    <property type="entry name" value="PUA-like_sf"/>
</dbReference>
<evidence type="ECO:0000256" key="9">
    <source>
        <dbReference type="ARBA" id="ARBA00022691"/>
    </source>
</evidence>
<dbReference type="InterPro" id="IPR006700">
    <property type="entry name" value="RsmE"/>
</dbReference>
<organism evidence="15 16">
    <name type="scientific">Evansella caseinilytica</name>
    <dbReference type="NCBI Taxonomy" id="1503961"/>
    <lineage>
        <taxon>Bacteria</taxon>
        <taxon>Bacillati</taxon>
        <taxon>Bacillota</taxon>
        <taxon>Bacilli</taxon>
        <taxon>Bacillales</taxon>
        <taxon>Bacillaceae</taxon>
        <taxon>Evansella</taxon>
    </lineage>
</organism>
<dbReference type="AlphaFoldDB" id="A0A1H3KHG4"/>
<gene>
    <name evidence="15" type="ORF">SAMN05421736_102151</name>
</gene>
<comment type="function">
    <text evidence="10 12">Specifically methylates the N3 position of the uracil ring of uridine 1498 (m3U1498) in 16S rRNA. Acts on the fully assembled 30S ribosomal subunit.</text>
</comment>
<dbReference type="Gene3D" id="3.40.1280.10">
    <property type="match status" value="1"/>
</dbReference>
<dbReference type="InterPro" id="IPR046886">
    <property type="entry name" value="RsmE_MTase_dom"/>
</dbReference>
<dbReference type="Gene3D" id="2.40.240.20">
    <property type="entry name" value="Hypothetical PUA domain-like, domain 1"/>
    <property type="match status" value="1"/>
</dbReference>
<dbReference type="GO" id="GO:0005737">
    <property type="term" value="C:cytoplasm"/>
    <property type="evidence" value="ECO:0007669"/>
    <property type="project" value="UniProtKB-SubCell"/>
</dbReference>
<dbReference type="GO" id="GO:0070042">
    <property type="term" value="F:rRNA (uridine-N3-)-methyltransferase activity"/>
    <property type="evidence" value="ECO:0007669"/>
    <property type="project" value="TreeGrafter"/>
</dbReference>
<dbReference type="STRING" id="1503961.SAMN05421736_102151"/>
<feature type="domain" description="Ribosomal RNA small subunit methyltransferase E methyltransferase" evidence="13">
    <location>
        <begin position="73"/>
        <end position="242"/>
    </location>
</feature>
<dbReference type="EMBL" id="FNPI01000002">
    <property type="protein sequence ID" value="SDY51489.1"/>
    <property type="molecule type" value="Genomic_DNA"/>
</dbReference>
<keyword evidence="9 12" id="KW-0949">S-adenosyl-L-methionine</keyword>
<reference evidence="16" key="1">
    <citation type="submission" date="2016-10" db="EMBL/GenBank/DDBJ databases">
        <authorList>
            <person name="Varghese N."/>
            <person name="Submissions S."/>
        </authorList>
    </citation>
    <scope>NUCLEOTIDE SEQUENCE [LARGE SCALE GENOMIC DNA]</scope>
    <source>
        <strain evidence="16">SP</strain>
    </source>
</reference>
<dbReference type="GO" id="GO:0070475">
    <property type="term" value="P:rRNA base methylation"/>
    <property type="evidence" value="ECO:0007669"/>
    <property type="project" value="TreeGrafter"/>
</dbReference>
<name>A0A1H3KHG4_9BACI</name>
<dbReference type="InterPro" id="IPR029026">
    <property type="entry name" value="tRNA_m1G_MTases_N"/>
</dbReference>
<evidence type="ECO:0000256" key="7">
    <source>
        <dbReference type="ARBA" id="ARBA00022603"/>
    </source>
</evidence>
<dbReference type="Proteomes" id="UP000198935">
    <property type="component" value="Unassembled WGS sequence"/>
</dbReference>
<evidence type="ECO:0000256" key="5">
    <source>
        <dbReference type="ARBA" id="ARBA00022490"/>
    </source>
</evidence>
<evidence type="ECO:0000256" key="12">
    <source>
        <dbReference type="PIRNR" id="PIRNR015601"/>
    </source>
</evidence>
<keyword evidence="16" id="KW-1185">Reference proteome</keyword>
<keyword evidence="7 12" id="KW-0489">Methyltransferase</keyword>
<comment type="subcellular location">
    <subcellularLocation>
        <location evidence="1 12">Cytoplasm</location>
    </subcellularLocation>
</comment>
<evidence type="ECO:0000256" key="8">
    <source>
        <dbReference type="ARBA" id="ARBA00022679"/>
    </source>
</evidence>
<evidence type="ECO:0000256" key="3">
    <source>
        <dbReference type="ARBA" id="ARBA00012328"/>
    </source>
</evidence>
<dbReference type="InterPro" id="IPR046887">
    <property type="entry name" value="RsmE_PUA-like"/>
</dbReference>
<accession>A0A1H3KHG4</accession>
<keyword evidence="8 12" id="KW-0808">Transferase</keyword>
<dbReference type="NCBIfam" id="NF008691">
    <property type="entry name" value="PRK11713.1-4"/>
    <property type="match status" value="1"/>
</dbReference>
<comment type="catalytic activity">
    <reaction evidence="11 12">
        <text>uridine(1498) in 16S rRNA + S-adenosyl-L-methionine = N(3)-methyluridine(1498) in 16S rRNA + S-adenosyl-L-homocysteine + H(+)</text>
        <dbReference type="Rhea" id="RHEA:42920"/>
        <dbReference type="Rhea" id="RHEA-COMP:10283"/>
        <dbReference type="Rhea" id="RHEA-COMP:10284"/>
        <dbReference type="ChEBI" id="CHEBI:15378"/>
        <dbReference type="ChEBI" id="CHEBI:57856"/>
        <dbReference type="ChEBI" id="CHEBI:59789"/>
        <dbReference type="ChEBI" id="CHEBI:65315"/>
        <dbReference type="ChEBI" id="CHEBI:74502"/>
        <dbReference type="EC" id="2.1.1.193"/>
    </reaction>
</comment>